<reference evidence="2 3" key="1">
    <citation type="submission" date="2015-03" db="EMBL/GenBank/DDBJ databases">
        <title>Genome assembly of Sandaracinus amylolyticus DSM 53668.</title>
        <authorList>
            <person name="Sharma G."/>
            <person name="Subramanian S."/>
        </authorList>
    </citation>
    <scope>NUCLEOTIDE SEQUENCE [LARGE SCALE GENOMIC DNA]</scope>
    <source>
        <strain evidence="2 3">DSM 53668</strain>
    </source>
</reference>
<dbReference type="SUPFAM" id="SSF53335">
    <property type="entry name" value="S-adenosyl-L-methionine-dependent methyltransferases"/>
    <property type="match status" value="1"/>
</dbReference>
<evidence type="ECO:0000313" key="3">
    <source>
        <dbReference type="Proteomes" id="UP000034883"/>
    </source>
</evidence>
<keyword evidence="1" id="KW-0472">Membrane</keyword>
<keyword evidence="1" id="KW-0812">Transmembrane</keyword>
<evidence type="ECO:0000256" key="1">
    <source>
        <dbReference type="SAM" id="Phobius"/>
    </source>
</evidence>
<keyword evidence="3" id="KW-1185">Reference proteome</keyword>
<evidence type="ECO:0008006" key="4">
    <source>
        <dbReference type="Google" id="ProtNLM"/>
    </source>
</evidence>
<organism evidence="2 3">
    <name type="scientific">Sandaracinus amylolyticus</name>
    <dbReference type="NCBI Taxonomy" id="927083"/>
    <lineage>
        <taxon>Bacteria</taxon>
        <taxon>Pseudomonadati</taxon>
        <taxon>Myxococcota</taxon>
        <taxon>Polyangia</taxon>
        <taxon>Polyangiales</taxon>
        <taxon>Sandaracinaceae</taxon>
        <taxon>Sandaracinus</taxon>
    </lineage>
</organism>
<gene>
    <name evidence="2" type="ORF">DB32_008097</name>
</gene>
<accession>A0A0F6W9N8</accession>
<dbReference type="InterPro" id="IPR029063">
    <property type="entry name" value="SAM-dependent_MTases_sf"/>
</dbReference>
<dbReference type="Proteomes" id="UP000034883">
    <property type="component" value="Chromosome"/>
</dbReference>
<dbReference type="STRING" id="927083.DB32_008097"/>
<protein>
    <recommendedName>
        <fullName evidence="4">Class I SAM-dependent methyltransferase</fullName>
    </recommendedName>
</protein>
<dbReference type="Gene3D" id="3.40.50.150">
    <property type="entry name" value="Vaccinia Virus protein VP39"/>
    <property type="match status" value="1"/>
</dbReference>
<keyword evidence="1" id="KW-1133">Transmembrane helix</keyword>
<dbReference type="AlphaFoldDB" id="A0A0F6W9N8"/>
<feature type="transmembrane region" description="Helical" evidence="1">
    <location>
        <begin position="166"/>
        <end position="187"/>
    </location>
</feature>
<proteinExistence type="predicted"/>
<dbReference type="KEGG" id="samy:DB32_008097"/>
<name>A0A0F6W9N8_9BACT</name>
<sequence length="259" mass="27945">MHLVELEDLPWMPAVIRDGGTDLLDLGFERVGFYRGVVPRLRALLAETKRSRVIDVCSGGGGGALYAHGALRDAGIEMVLTDRYPNEAGRARVASRNDAALTYRESPVDALQVPAELTGVRTMWGALHHFPPDAIAALLAAIVRSGEPVAFFDVAASPALRKLPVVFAPIAMSLNMLMLFVGSLFLVPLVRPVRASRLALTYVVPLIPMLVAWDGTVSAMRAYTPDELLAITRAVPGGEGYEWQSGVEGNALYLTGRPR</sequence>
<dbReference type="EMBL" id="CP011125">
    <property type="protein sequence ID" value="AKF10948.1"/>
    <property type="molecule type" value="Genomic_DNA"/>
</dbReference>
<evidence type="ECO:0000313" key="2">
    <source>
        <dbReference type="EMBL" id="AKF10948.1"/>
    </source>
</evidence>